<accession>A0A423V8S1</accession>
<dbReference type="Proteomes" id="UP000284375">
    <property type="component" value="Unassembled WGS sequence"/>
</dbReference>
<comment type="caution">
    <text evidence="1">The sequence shown here is derived from an EMBL/GenBank/DDBJ whole genome shotgun (WGS) entry which is preliminary data.</text>
</comment>
<evidence type="ECO:0000313" key="1">
    <source>
        <dbReference type="EMBL" id="ROV87234.1"/>
    </source>
</evidence>
<protein>
    <submittedName>
        <fullName evidence="1">Uncharacterized protein</fullName>
    </submittedName>
</protein>
<keyword evidence="2" id="KW-1185">Reference proteome</keyword>
<dbReference type="Pfam" id="PF08837">
    <property type="entry name" value="DUF1810"/>
    <property type="match status" value="1"/>
</dbReference>
<dbReference type="OrthoDB" id="447037at2759"/>
<dbReference type="AlphaFoldDB" id="A0A423V8S1"/>
<name>A0A423V8S1_CYTCH</name>
<gene>
    <name evidence="1" type="ORF">VSDG_09945</name>
</gene>
<evidence type="ECO:0000313" key="2">
    <source>
        <dbReference type="Proteomes" id="UP000284375"/>
    </source>
</evidence>
<dbReference type="EMBL" id="LJZO01000089">
    <property type="protein sequence ID" value="ROV87234.1"/>
    <property type="molecule type" value="Genomic_DNA"/>
</dbReference>
<organism evidence="1 2">
    <name type="scientific">Cytospora chrysosperma</name>
    <name type="common">Cytospora canker fungus</name>
    <name type="synonym">Sphaeria chrysosperma</name>
    <dbReference type="NCBI Taxonomy" id="252740"/>
    <lineage>
        <taxon>Eukaryota</taxon>
        <taxon>Fungi</taxon>
        <taxon>Dikarya</taxon>
        <taxon>Ascomycota</taxon>
        <taxon>Pezizomycotina</taxon>
        <taxon>Sordariomycetes</taxon>
        <taxon>Sordariomycetidae</taxon>
        <taxon>Diaporthales</taxon>
        <taxon>Cytosporaceae</taxon>
        <taxon>Cytospora</taxon>
    </lineage>
</organism>
<dbReference type="InterPro" id="IPR014937">
    <property type="entry name" value="DUF1810"/>
</dbReference>
<proteinExistence type="predicted"/>
<dbReference type="SUPFAM" id="SSF140736">
    <property type="entry name" value="Rv1873-like"/>
    <property type="match status" value="1"/>
</dbReference>
<sequence length="288" mass="33770">MPSTTADTSIFTPATSFTAEPDPNLDPFNLNRFVKAQDENDIFNRVLATIREGRRKPQPATWIWFVFPQMDKCMTRERRPRDRHRDVWPRGHALTGLNEARAYLRHPILGPRIREAAQALLDSPFSDKFSIMDNMFYDVDRLHSSMTIFRQATRYPICIHQSKHHFHENYVFRRVLDRYFADFLNSDDEDDLLDQNHQELMKQCRGRRHVPTMNRLDAMELEAIERRLEKGEGCVCGRTKEELQLLDKASKSKIVTLGTHHEFGRMRKIRETGVLMDLTGQNPRQAST</sequence>
<reference evidence="1 2" key="1">
    <citation type="submission" date="2015-09" db="EMBL/GenBank/DDBJ databases">
        <title>Host preference determinants of Valsa canker pathogens revealed by comparative genomics.</title>
        <authorList>
            <person name="Yin Z."/>
            <person name="Huang L."/>
        </authorList>
    </citation>
    <scope>NUCLEOTIDE SEQUENCE [LARGE SCALE GENOMIC DNA]</scope>
    <source>
        <strain evidence="1 2">YSFL</strain>
    </source>
</reference>
<dbReference type="InterPro" id="IPR036287">
    <property type="entry name" value="Rv1873-like_sf"/>
</dbReference>
<dbReference type="Gene3D" id="1.25.40.380">
    <property type="entry name" value="Protein of unknown function DUF1810"/>
    <property type="match status" value="1"/>
</dbReference>